<dbReference type="EMBL" id="DXBU01000183">
    <property type="protein sequence ID" value="HIZ23768.1"/>
    <property type="molecule type" value="Genomic_DNA"/>
</dbReference>
<evidence type="ECO:0000256" key="4">
    <source>
        <dbReference type="ARBA" id="ARBA00023267"/>
    </source>
</evidence>
<dbReference type="InterPro" id="IPR004143">
    <property type="entry name" value="BPL_LPL_catalytic"/>
</dbReference>
<reference evidence="7" key="1">
    <citation type="journal article" date="2021" name="PeerJ">
        <title>Extensive microbial diversity within the chicken gut microbiome revealed by metagenomics and culture.</title>
        <authorList>
            <person name="Gilroy R."/>
            <person name="Ravi A."/>
            <person name="Getino M."/>
            <person name="Pursley I."/>
            <person name="Horton D.L."/>
            <person name="Alikhan N.F."/>
            <person name="Baker D."/>
            <person name="Gharbi K."/>
            <person name="Hall N."/>
            <person name="Watson M."/>
            <person name="Adriaenssens E.M."/>
            <person name="Foster-Nyarko E."/>
            <person name="Jarju S."/>
            <person name="Secka A."/>
            <person name="Antonio M."/>
            <person name="Oren A."/>
            <person name="Chaudhuri R.R."/>
            <person name="La Ragione R."/>
            <person name="Hildebrand F."/>
            <person name="Pallen M.J."/>
        </authorList>
    </citation>
    <scope>NUCLEOTIDE SEQUENCE</scope>
    <source>
        <strain evidence="7">14324</strain>
    </source>
</reference>
<dbReference type="InterPro" id="IPR004408">
    <property type="entry name" value="Biotin_CoA_COase_ligase"/>
</dbReference>
<evidence type="ECO:0000313" key="8">
    <source>
        <dbReference type="Proteomes" id="UP000824041"/>
    </source>
</evidence>
<keyword evidence="4" id="KW-0092">Biotin</keyword>
<evidence type="ECO:0000256" key="1">
    <source>
        <dbReference type="ARBA" id="ARBA00022598"/>
    </source>
</evidence>
<dbReference type="PANTHER" id="PTHR12835">
    <property type="entry name" value="BIOTIN PROTEIN LIGASE"/>
    <property type="match status" value="1"/>
</dbReference>
<dbReference type="EC" id="6.3.4.15" evidence="5"/>
<dbReference type="GO" id="GO:0009249">
    <property type="term" value="P:protein lipoylation"/>
    <property type="evidence" value="ECO:0007669"/>
    <property type="project" value="UniProtKB-ARBA"/>
</dbReference>
<gene>
    <name evidence="7" type="ORF">IAA21_13435</name>
</gene>
<dbReference type="SUPFAM" id="SSF50037">
    <property type="entry name" value="C-terminal domain of transcriptional repressors"/>
    <property type="match status" value="1"/>
</dbReference>
<dbReference type="InterPro" id="IPR008988">
    <property type="entry name" value="Transcriptional_repressor_C"/>
</dbReference>
<dbReference type="InterPro" id="IPR045864">
    <property type="entry name" value="aa-tRNA-synth_II/BPL/LPL"/>
</dbReference>
<accession>A0A9D2DVC8</accession>
<dbReference type="NCBIfam" id="TIGR00121">
    <property type="entry name" value="birA_ligase"/>
    <property type="match status" value="1"/>
</dbReference>
<evidence type="ECO:0000256" key="5">
    <source>
        <dbReference type="ARBA" id="ARBA00024227"/>
    </source>
</evidence>
<sequence length="268" mass="29346">MVGTGYDQNTILQAVHTKWAGNTVHFVNETDSTNNWVRTLAAEGAPHGTLAVTESQTAGKGRLGRNWKTEEGSAVTMTLLLRPDFAPEYAPMLTLVMGLSVGQAVEQMGIAASIKWPNDVVVSRKKICGILTEMALEGSAVRYVAIGVGINVNTEAFGEEIQDKATSLYLETGRTYDRNRIIGLVMERFEKNYEKFVQTCSMKPLLEAYNALLANREQPVRVLDARAPFEGTAHGINEKGELLVEKENGEMVCVLAGEVSVRGLYSYV</sequence>
<dbReference type="GO" id="GO:0005524">
    <property type="term" value="F:ATP binding"/>
    <property type="evidence" value="ECO:0007669"/>
    <property type="project" value="UniProtKB-KW"/>
</dbReference>
<dbReference type="AlphaFoldDB" id="A0A9D2DVC8"/>
<dbReference type="GO" id="GO:0016740">
    <property type="term" value="F:transferase activity"/>
    <property type="evidence" value="ECO:0007669"/>
    <property type="project" value="UniProtKB-ARBA"/>
</dbReference>
<evidence type="ECO:0000259" key="6">
    <source>
        <dbReference type="PROSITE" id="PS51733"/>
    </source>
</evidence>
<dbReference type="InterPro" id="IPR003142">
    <property type="entry name" value="BPL_C"/>
</dbReference>
<dbReference type="PROSITE" id="PS51733">
    <property type="entry name" value="BPL_LPL_CATALYTIC"/>
    <property type="match status" value="1"/>
</dbReference>
<comment type="caution">
    <text evidence="7">The sequence shown here is derived from an EMBL/GenBank/DDBJ whole genome shotgun (WGS) entry which is preliminary data.</text>
</comment>
<dbReference type="CDD" id="cd16442">
    <property type="entry name" value="BPL"/>
    <property type="match status" value="1"/>
</dbReference>
<dbReference type="Gene3D" id="2.30.30.100">
    <property type="match status" value="1"/>
</dbReference>
<dbReference type="Proteomes" id="UP000824041">
    <property type="component" value="Unassembled WGS sequence"/>
</dbReference>
<keyword evidence="2" id="KW-0547">Nucleotide-binding</keyword>
<evidence type="ECO:0000313" key="7">
    <source>
        <dbReference type="EMBL" id="HIZ23768.1"/>
    </source>
</evidence>
<dbReference type="PANTHER" id="PTHR12835:SF5">
    <property type="entry name" value="BIOTIN--PROTEIN LIGASE"/>
    <property type="match status" value="1"/>
</dbReference>
<protein>
    <recommendedName>
        <fullName evidence="5">biotin--[biotin carboxyl-carrier protein] ligase</fullName>
        <ecNumber evidence="5">6.3.4.15</ecNumber>
    </recommendedName>
</protein>
<proteinExistence type="predicted"/>
<keyword evidence="3" id="KW-0067">ATP-binding</keyword>
<keyword evidence="1 7" id="KW-0436">Ligase</keyword>
<organism evidence="7 8">
    <name type="scientific">Candidatus Blautia faecigallinarum</name>
    <dbReference type="NCBI Taxonomy" id="2838488"/>
    <lineage>
        <taxon>Bacteria</taxon>
        <taxon>Bacillati</taxon>
        <taxon>Bacillota</taxon>
        <taxon>Clostridia</taxon>
        <taxon>Lachnospirales</taxon>
        <taxon>Lachnospiraceae</taxon>
        <taxon>Blautia</taxon>
    </lineage>
</organism>
<dbReference type="GO" id="GO:0004077">
    <property type="term" value="F:biotin--[biotin carboxyl-carrier protein] ligase activity"/>
    <property type="evidence" value="ECO:0007669"/>
    <property type="project" value="UniProtKB-EC"/>
</dbReference>
<name>A0A9D2DVC8_9FIRM</name>
<dbReference type="Pfam" id="PF02237">
    <property type="entry name" value="BPL_C"/>
    <property type="match status" value="1"/>
</dbReference>
<evidence type="ECO:0000256" key="2">
    <source>
        <dbReference type="ARBA" id="ARBA00022741"/>
    </source>
</evidence>
<dbReference type="Pfam" id="PF03099">
    <property type="entry name" value="BPL_LplA_LipB"/>
    <property type="match status" value="1"/>
</dbReference>
<feature type="domain" description="BPL/LPL catalytic" evidence="6">
    <location>
        <begin position="5"/>
        <end position="197"/>
    </location>
</feature>
<reference evidence="7" key="2">
    <citation type="submission" date="2021-04" db="EMBL/GenBank/DDBJ databases">
        <authorList>
            <person name="Gilroy R."/>
        </authorList>
    </citation>
    <scope>NUCLEOTIDE SEQUENCE</scope>
    <source>
        <strain evidence="7">14324</strain>
    </source>
</reference>
<dbReference type="SUPFAM" id="SSF55681">
    <property type="entry name" value="Class II aaRS and biotin synthetases"/>
    <property type="match status" value="1"/>
</dbReference>
<dbReference type="Gene3D" id="3.30.930.10">
    <property type="entry name" value="Bira Bifunctional Protein, Domain 2"/>
    <property type="match status" value="1"/>
</dbReference>
<evidence type="ECO:0000256" key="3">
    <source>
        <dbReference type="ARBA" id="ARBA00022840"/>
    </source>
</evidence>
<dbReference type="GO" id="GO:0005737">
    <property type="term" value="C:cytoplasm"/>
    <property type="evidence" value="ECO:0007669"/>
    <property type="project" value="TreeGrafter"/>
</dbReference>